<gene>
    <name evidence="9" type="ORF">AV926_06060</name>
    <name evidence="10" type="ORF">SAMN04488018_101239</name>
</gene>
<proteinExistence type="inferred from homology"/>
<evidence type="ECO:0000313" key="9">
    <source>
        <dbReference type="EMBL" id="KZE83108.1"/>
    </source>
</evidence>
<dbReference type="GeneID" id="82255472"/>
<evidence type="ECO:0000256" key="2">
    <source>
        <dbReference type="ARBA" id="ARBA00006275"/>
    </source>
</evidence>
<reference evidence="9 11" key="1">
    <citation type="submission" date="2016-01" db="EMBL/GenBank/DDBJ databases">
        <title>Whole genome sequencing of Myroides marinus L41.</title>
        <authorList>
            <person name="Hong K.W."/>
        </authorList>
    </citation>
    <scope>NUCLEOTIDE SEQUENCE [LARGE SCALE GENOMIC DNA]</scope>
    <source>
        <strain evidence="9 11">L41</strain>
    </source>
</reference>
<dbReference type="EMBL" id="LQNU01000041">
    <property type="protein sequence ID" value="KZE83108.1"/>
    <property type="molecule type" value="Genomic_DNA"/>
</dbReference>
<evidence type="ECO:0000313" key="12">
    <source>
        <dbReference type="Proteomes" id="UP000183077"/>
    </source>
</evidence>
<feature type="chain" id="PRO_5015051823" evidence="6">
    <location>
        <begin position="22"/>
        <end position="509"/>
    </location>
</feature>
<evidence type="ECO:0000256" key="3">
    <source>
        <dbReference type="ARBA" id="ARBA00022729"/>
    </source>
</evidence>
<feature type="domain" description="SusD-like N-terminal" evidence="8">
    <location>
        <begin position="101"/>
        <end position="237"/>
    </location>
</feature>
<evidence type="ECO:0000313" key="10">
    <source>
        <dbReference type="EMBL" id="SEI50670.1"/>
    </source>
</evidence>
<evidence type="ECO:0000256" key="5">
    <source>
        <dbReference type="ARBA" id="ARBA00023237"/>
    </source>
</evidence>
<dbReference type="OrthoDB" id="1100079at2"/>
<dbReference type="SUPFAM" id="SSF48452">
    <property type="entry name" value="TPR-like"/>
    <property type="match status" value="1"/>
</dbReference>
<dbReference type="Pfam" id="PF14322">
    <property type="entry name" value="SusD-like_3"/>
    <property type="match status" value="1"/>
</dbReference>
<dbReference type="Proteomes" id="UP000076630">
    <property type="component" value="Unassembled WGS sequence"/>
</dbReference>
<name>A0A164A7R1_9FLAO</name>
<keyword evidence="5" id="KW-0998">Cell outer membrane</keyword>
<evidence type="ECO:0000256" key="6">
    <source>
        <dbReference type="SAM" id="SignalP"/>
    </source>
</evidence>
<evidence type="ECO:0000256" key="1">
    <source>
        <dbReference type="ARBA" id="ARBA00004442"/>
    </source>
</evidence>
<accession>A0A164A7R1</accession>
<keyword evidence="11" id="KW-1185">Reference proteome</keyword>
<keyword evidence="3 6" id="KW-0732">Signal</keyword>
<dbReference type="InterPro" id="IPR011990">
    <property type="entry name" value="TPR-like_helical_dom_sf"/>
</dbReference>
<dbReference type="InterPro" id="IPR033985">
    <property type="entry name" value="SusD-like_N"/>
</dbReference>
<evidence type="ECO:0000259" key="8">
    <source>
        <dbReference type="Pfam" id="PF14322"/>
    </source>
</evidence>
<evidence type="ECO:0000256" key="4">
    <source>
        <dbReference type="ARBA" id="ARBA00023136"/>
    </source>
</evidence>
<sequence length="509" mass="57138">MKRRFIKYILGAVLMSGTLVSCDLDTSPTTALEDAKVFKTTAGSEKVWNGTWVYLMETFNSYANPGYGSFLRASDAMGNDAVLNGNYGFINHYRFSAIYGKGGTNSLSWIMTYKVIDNMNNIITRIDGSEGPVADKKRIKGQALALRGFMYLHLASSYSFAIDLDPEAKTAPIYLTPSTATTTPNPLATVRELYNQSIKDLEEAYNLIPNLDSYKRGSDKFRIDQQVVLGLLSRVHLYARNWEQAKKYSDLALANNDRLMSESDYKAGFNDASNVEWIWGHLQTPEQSGASYQFHYLDTTSPDSYYYSFNADPYFKDLFDDGDYRKSMIYWAPNPSNVAPKEKDAAYMRYAKFKFKAGQIADIVLMRTSEIYLINAEAKAQLGDGDAINKLNQLKTARGAKVVSGLAGKDLLEAIYVERRKELFGEGFALVDIVRNQKAVERKAIPTGMTVPFTYETIDNAGVVKNVTVNLVANGHNVLNFPDKTAFVPNSKYYLYRITDSEINENPHL</sequence>
<protein>
    <submittedName>
        <fullName evidence="9">Starch-binding protein</fullName>
    </submittedName>
    <submittedName>
        <fullName evidence="10">SusD family protein</fullName>
    </submittedName>
</protein>
<organism evidence="9 11">
    <name type="scientific">Myroides marinus</name>
    <dbReference type="NCBI Taxonomy" id="703342"/>
    <lineage>
        <taxon>Bacteria</taxon>
        <taxon>Pseudomonadati</taxon>
        <taxon>Bacteroidota</taxon>
        <taxon>Flavobacteriia</taxon>
        <taxon>Flavobacteriales</taxon>
        <taxon>Flavobacteriaceae</taxon>
        <taxon>Myroides</taxon>
    </lineage>
</organism>
<reference evidence="10 12" key="2">
    <citation type="submission" date="2016-10" db="EMBL/GenBank/DDBJ databases">
        <authorList>
            <person name="de Groot N.N."/>
        </authorList>
    </citation>
    <scope>NUCLEOTIDE SEQUENCE [LARGE SCALE GENOMIC DNA]</scope>
    <source>
        <strain evidence="10 12">DSM 23048</strain>
    </source>
</reference>
<dbReference type="GO" id="GO:0009279">
    <property type="term" value="C:cell outer membrane"/>
    <property type="evidence" value="ECO:0007669"/>
    <property type="project" value="UniProtKB-SubCell"/>
</dbReference>
<evidence type="ECO:0000313" key="11">
    <source>
        <dbReference type="Proteomes" id="UP000076630"/>
    </source>
</evidence>
<feature type="signal peptide" evidence="6">
    <location>
        <begin position="1"/>
        <end position="21"/>
    </location>
</feature>
<dbReference type="EMBL" id="FNYS01000001">
    <property type="protein sequence ID" value="SEI50670.1"/>
    <property type="molecule type" value="Genomic_DNA"/>
</dbReference>
<feature type="domain" description="RagB/SusD" evidence="7">
    <location>
        <begin position="356"/>
        <end position="509"/>
    </location>
</feature>
<dbReference type="PROSITE" id="PS51257">
    <property type="entry name" value="PROKAR_LIPOPROTEIN"/>
    <property type="match status" value="1"/>
</dbReference>
<comment type="subcellular location">
    <subcellularLocation>
        <location evidence="1">Cell outer membrane</location>
    </subcellularLocation>
</comment>
<dbReference type="CDD" id="cd08977">
    <property type="entry name" value="SusD"/>
    <property type="match status" value="1"/>
</dbReference>
<evidence type="ECO:0000259" key="7">
    <source>
        <dbReference type="Pfam" id="PF07980"/>
    </source>
</evidence>
<dbReference type="RefSeq" id="WP_038984899.1">
    <property type="nucleotide sequence ID" value="NZ_FNYS01000001.1"/>
</dbReference>
<keyword evidence="4" id="KW-0472">Membrane</keyword>
<dbReference type="Gene3D" id="1.25.40.390">
    <property type="match status" value="1"/>
</dbReference>
<dbReference type="AlphaFoldDB" id="A0A164A7R1"/>
<comment type="similarity">
    <text evidence="2">Belongs to the SusD family.</text>
</comment>
<dbReference type="InterPro" id="IPR012944">
    <property type="entry name" value="SusD_RagB_dom"/>
</dbReference>
<dbReference type="Proteomes" id="UP000183077">
    <property type="component" value="Unassembled WGS sequence"/>
</dbReference>
<dbReference type="Pfam" id="PF07980">
    <property type="entry name" value="SusD_RagB"/>
    <property type="match status" value="1"/>
</dbReference>